<dbReference type="InterPro" id="IPR011989">
    <property type="entry name" value="ARM-like"/>
</dbReference>
<dbReference type="AlphaFoldDB" id="A0AA38XDK0"/>
<evidence type="ECO:0000313" key="5">
    <source>
        <dbReference type="Proteomes" id="UP001172673"/>
    </source>
</evidence>
<dbReference type="InterPro" id="IPR016024">
    <property type="entry name" value="ARM-type_fold"/>
</dbReference>
<dbReference type="PANTHER" id="PTHR12354">
    <property type="entry name" value="INTERFERON-RELATED DEVELOPMENTAL REGULATOR"/>
    <property type="match status" value="1"/>
</dbReference>
<accession>A0AA38XDK0</accession>
<organism evidence="4 5">
    <name type="scientific">Cladophialophora chaetospira</name>
    <dbReference type="NCBI Taxonomy" id="386627"/>
    <lineage>
        <taxon>Eukaryota</taxon>
        <taxon>Fungi</taxon>
        <taxon>Dikarya</taxon>
        <taxon>Ascomycota</taxon>
        <taxon>Pezizomycotina</taxon>
        <taxon>Eurotiomycetes</taxon>
        <taxon>Chaetothyriomycetidae</taxon>
        <taxon>Chaetothyriales</taxon>
        <taxon>Herpotrichiellaceae</taxon>
        <taxon>Cladophialophora</taxon>
    </lineage>
</organism>
<keyword evidence="5" id="KW-1185">Reference proteome</keyword>
<dbReference type="InterPro" id="IPR007701">
    <property type="entry name" value="Interferon-rel_develop_reg_N"/>
</dbReference>
<evidence type="ECO:0000259" key="3">
    <source>
        <dbReference type="Pfam" id="PF05004"/>
    </source>
</evidence>
<reference evidence="4" key="1">
    <citation type="submission" date="2022-10" db="EMBL/GenBank/DDBJ databases">
        <title>Culturing micro-colonial fungi from biological soil crusts in the Mojave desert and describing Neophaeococcomyces mojavensis, and introducing the new genera and species Taxawa tesnikishii.</title>
        <authorList>
            <person name="Kurbessoian T."/>
            <person name="Stajich J.E."/>
        </authorList>
    </citation>
    <scope>NUCLEOTIDE SEQUENCE</scope>
    <source>
        <strain evidence="4">TK_41</strain>
    </source>
</reference>
<evidence type="ECO:0000256" key="2">
    <source>
        <dbReference type="SAM" id="MobiDB-lite"/>
    </source>
</evidence>
<feature type="compositionally biased region" description="Basic and acidic residues" evidence="2">
    <location>
        <begin position="1"/>
        <end position="11"/>
    </location>
</feature>
<protein>
    <recommendedName>
        <fullName evidence="3">Interferon-related developmental regulator N-terminal domain-containing protein</fullName>
    </recommendedName>
</protein>
<sequence length="496" mass="55118">MHDDLRRKALESGKTVSRKAQSKTSSRGSSPKNSGANSRAASRVQSRDVSDDEDQDKGNLSDDTTQRYFNLRSIDRDGDTANSIASSINSIDALLETDDINEHTTDQARYAVGNVIDEILDRKGSSTQARETQFTLYSKFLTSHYLADVLYNRVQDLLPAFLKSIRAESSETETTKALRALALTAITYDETALYEIVSSPLRRTVAESQFNSVKAAAIYTLGICTMFGGAGEEEVSDTLTFLLEIVSSDGAFIEADDSAEVVAAALHTYGFLATEVEDLEHESEDAVSAFLDQLDSNDAKVQIAAGENIALLYEKCYTPREEDDESSPEEDSAEEDATSDRPHIQSYLIKRYNPYHNTKEVLDKVNTLASLSTKSVNRRDKRSLHQAFATIALTIEDPRSGLQSNNASKLVVRIHRDGEMRVDKWWKLMRLNAVRRLLGSGFVNHYFEGNKQVLDALPMIMRGIGDAGMQSPRKVPASKASKGKYRDQRRFISANY</sequence>
<evidence type="ECO:0000256" key="1">
    <source>
        <dbReference type="ARBA" id="ARBA00008828"/>
    </source>
</evidence>
<dbReference type="InterPro" id="IPR039777">
    <property type="entry name" value="IFRD"/>
</dbReference>
<dbReference type="Proteomes" id="UP001172673">
    <property type="component" value="Unassembled WGS sequence"/>
</dbReference>
<comment type="caution">
    <text evidence="4">The sequence shown here is derived from an EMBL/GenBank/DDBJ whole genome shotgun (WGS) entry which is preliminary data.</text>
</comment>
<dbReference type="EMBL" id="JAPDRK010000006">
    <property type="protein sequence ID" value="KAJ9611457.1"/>
    <property type="molecule type" value="Genomic_DNA"/>
</dbReference>
<dbReference type="Pfam" id="PF05004">
    <property type="entry name" value="IFRD"/>
    <property type="match status" value="1"/>
</dbReference>
<evidence type="ECO:0000313" key="4">
    <source>
        <dbReference type="EMBL" id="KAJ9611457.1"/>
    </source>
</evidence>
<feature type="compositionally biased region" description="Polar residues" evidence="2">
    <location>
        <begin position="22"/>
        <end position="44"/>
    </location>
</feature>
<feature type="domain" description="Interferon-related developmental regulator N-terminal" evidence="3">
    <location>
        <begin position="88"/>
        <end position="396"/>
    </location>
</feature>
<proteinExistence type="inferred from homology"/>
<feature type="region of interest" description="Disordered" evidence="2">
    <location>
        <begin position="1"/>
        <end position="64"/>
    </location>
</feature>
<comment type="similarity">
    <text evidence="1">Belongs to the IFRD family.</text>
</comment>
<dbReference type="PANTHER" id="PTHR12354:SF1">
    <property type="entry name" value="INTERFERON-RELATED DEVELOPMENTAL REGULATOR 1"/>
    <property type="match status" value="1"/>
</dbReference>
<feature type="region of interest" description="Disordered" evidence="2">
    <location>
        <begin position="319"/>
        <end position="340"/>
    </location>
</feature>
<feature type="compositionally biased region" description="Acidic residues" evidence="2">
    <location>
        <begin position="321"/>
        <end position="337"/>
    </location>
</feature>
<dbReference type="SUPFAM" id="SSF48371">
    <property type="entry name" value="ARM repeat"/>
    <property type="match status" value="1"/>
</dbReference>
<name>A0AA38XDK0_9EURO</name>
<gene>
    <name evidence="4" type="ORF">H2200_004641</name>
</gene>
<dbReference type="Gene3D" id="1.25.10.10">
    <property type="entry name" value="Leucine-rich Repeat Variant"/>
    <property type="match status" value="1"/>
</dbReference>